<evidence type="ECO:0000313" key="8">
    <source>
        <dbReference type="Proteomes" id="UP001216674"/>
    </source>
</evidence>
<reference evidence="7 8" key="1">
    <citation type="submission" date="2023-03" db="EMBL/GenBank/DDBJ databases">
        <title>Draft assemblies of triclosan tolerant bacteria isolated from returned activated sludge.</title>
        <authorList>
            <person name="Van Hamelsveld S."/>
        </authorList>
    </citation>
    <scope>NUCLEOTIDE SEQUENCE [LARGE SCALE GENOMIC DNA]</scope>
    <source>
        <strain evidence="7 8">GW210010_S58</strain>
    </source>
</reference>
<dbReference type="PRINTS" id="PR00455">
    <property type="entry name" value="HTHTETR"/>
</dbReference>
<dbReference type="PANTHER" id="PTHR30055">
    <property type="entry name" value="HTH-TYPE TRANSCRIPTIONAL REGULATOR RUTR"/>
    <property type="match status" value="1"/>
</dbReference>
<dbReference type="EMBL" id="JARJLM010000515">
    <property type="protein sequence ID" value="MDF3837501.1"/>
    <property type="molecule type" value="Genomic_DNA"/>
</dbReference>
<dbReference type="SUPFAM" id="SSF46689">
    <property type="entry name" value="Homeodomain-like"/>
    <property type="match status" value="1"/>
</dbReference>
<dbReference type="InterPro" id="IPR001647">
    <property type="entry name" value="HTH_TetR"/>
</dbReference>
<name>A0ABT6AXZ8_9BURK</name>
<dbReference type="InterPro" id="IPR039538">
    <property type="entry name" value="BetI_C"/>
</dbReference>
<dbReference type="InterPro" id="IPR036271">
    <property type="entry name" value="Tet_transcr_reg_TetR-rel_C_sf"/>
</dbReference>
<keyword evidence="2" id="KW-0805">Transcription regulation</keyword>
<accession>A0ABT6AXZ8</accession>
<feature type="DNA-binding region" description="H-T-H motif" evidence="5">
    <location>
        <begin position="34"/>
        <end position="53"/>
    </location>
</feature>
<dbReference type="InterPro" id="IPR009057">
    <property type="entry name" value="Homeodomain-like_sf"/>
</dbReference>
<gene>
    <name evidence="7" type="ORF">P3W85_31805</name>
</gene>
<dbReference type="InterPro" id="IPR050109">
    <property type="entry name" value="HTH-type_TetR-like_transc_reg"/>
</dbReference>
<protein>
    <submittedName>
        <fullName evidence="7">TetR/AcrR family transcriptional regulator</fullName>
    </submittedName>
</protein>
<evidence type="ECO:0000256" key="4">
    <source>
        <dbReference type="ARBA" id="ARBA00023163"/>
    </source>
</evidence>
<keyword evidence="1" id="KW-0678">Repressor</keyword>
<evidence type="ECO:0000256" key="3">
    <source>
        <dbReference type="ARBA" id="ARBA00023125"/>
    </source>
</evidence>
<dbReference type="RefSeq" id="WP_017230317.1">
    <property type="nucleotide sequence ID" value="NZ_JARJLM010000515.1"/>
</dbReference>
<evidence type="ECO:0000256" key="5">
    <source>
        <dbReference type="PROSITE-ProRule" id="PRU00335"/>
    </source>
</evidence>
<keyword evidence="3 5" id="KW-0238">DNA-binding</keyword>
<dbReference type="PROSITE" id="PS50977">
    <property type="entry name" value="HTH_TETR_2"/>
    <property type="match status" value="1"/>
</dbReference>
<evidence type="ECO:0000259" key="6">
    <source>
        <dbReference type="PROSITE" id="PS50977"/>
    </source>
</evidence>
<comment type="caution">
    <text evidence="7">The sequence shown here is derived from an EMBL/GenBank/DDBJ whole genome shotgun (WGS) entry which is preliminary data.</text>
</comment>
<proteinExistence type="predicted"/>
<evidence type="ECO:0000256" key="2">
    <source>
        <dbReference type="ARBA" id="ARBA00023015"/>
    </source>
</evidence>
<organism evidence="7 8">
    <name type="scientific">Cupriavidus basilensis</name>
    <dbReference type="NCBI Taxonomy" id="68895"/>
    <lineage>
        <taxon>Bacteria</taxon>
        <taxon>Pseudomonadati</taxon>
        <taxon>Pseudomonadota</taxon>
        <taxon>Betaproteobacteria</taxon>
        <taxon>Burkholderiales</taxon>
        <taxon>Burkholderiaceae</taxon>
        <taxon>Cupriavidus</taxon>
    </lineage>
</organism>
<dbReference type="SUPFAM" id="SSF48498">
    <property type="entry name" value="Tetracyclin repressor-like, C-terminal domain"/>
    <property type="match status" value="1"/>
</dbReference>
<dbReference type="Gene3D" id="1.10.357.10">
    <property type="entry name" value="Tetracycline Repressor, domain 2"/>
    <property type="match status" value="1"/>
</dbReference>
<keyword evidence="4" id="KW-0804">Transcription</keyword>
<evidence type="ECO:0000313" key="7">
    <source>
        <dbReference type="EMBL" id="MDF3837501.1"/>
    </source>
</evidence>
<feature type="domain" description="HTH tetR-type" evidence="6">
    <location>
        <begin position="11"/>
        <end position="71"/>
    </location>
</feature>
<dbReference type="Pfam" id="PF00440">
    <property type="entry name" value="TetR_N"/>
    <property type="match status" value="1"/>
</dbReference>
<sequence length="197" mass="21915">MARTKDEQLHAQRRDGILQAAARTFKTKGFHSARTEDICVEAGLSAGTVFRHFASKHEMIMEIVAREFARYQGEIRQLASREGLEWLSQVDAAGLAATLAPSGYNLGADSWLELQRDPEWRQKVLAFDRGLRETLVAELELGQREGWVRAALDPVGAANLILAMFSGLDFDRDTGVDIDMPATARALADFCRTFIFA</sequence>
<dbReference type="Proteomes" id="UP001216674">
    <property type="component" value="Unassembled WGS sequence"/>
</dbReference>
<dbReference type="Pfam" id="PF13977">
    <property type="entry name" value="TetR_C_6"/>
    <property type="match status" value="1"/>
</dbReference>
<dbReference type="PANTHER" id="PTHR30055:SF234">
    <property type="entry name" value="HTH-TYPE TRANSCRIPTIONAL REGULATOR BETI"/>
    <property type="match status" value="1"/>
</dbReference>
<evidence type="ECO:0000256" key="1">
    <source>
        <dbReference type="ARBA" id="ARBA00022491"/>
    </source>
</evidence>
<keyword evidence="8" id="KW-1185">Reference proteome</keyword>